<comment type="caution">
    <text evidence="1">The sequence shown here is derived from an EMBL/GenBank/DDBJ whole genome shotgun (WGS) entry which is preliminary data.</text>
</comment>
<proteinExistence type="predicted"/>
<accession>A0AAQ0FBT9</accession>
<evidence type="ECO:0000313" key="1">
    <source>
        <dbReference type="EMBL" id="RAQ06495.1"/>
    </source>
</evidence>
<organism evidence="1 2">
    <name type="scientific">Burkholderia cepacia</name>
    <name type="common">Pseudomonas cepacia</name>
    <dbReference type="NCBI Taxonomy" id="292"/>
    <lineage>
        <taxon>Bacteria</taxon>
        <taxon>Pseudomonadati</taxon>
        <taxon>Pseudomonadota</taxon>
        <taxon>Betaproteobacteria</taxon>
        <taxon>Burkholderiales</taxon>
        <taxon>Burkholderiaceae</taxon>
        <taxon>Burkholderia</taxon>
        <taxon>Burkholderia cepacia complex</taxon>
    </lineage>
</organism>
<dbReference type="AlphaFoldDB" id="A0AAQ0FBT9"/>
<reference evidence="1 2" key="1">
    <citation type="submission" date="2018-06" db="EMBL/GenBank/DDBJ databases">
        <title>Towards the identification of Burkholderia cepacia strain which caused fatal septicemia.</title>
        <authorList>
            <person name="Bui L.A.T."/>
            <person name="Zakharova I.B."/>
            <person name="Shpak I.M."/>
            <person name="Teteryatnikova N."/>
            <person name="Ustinov D.V."/>
            <person name="Kuzyutina Y.A."/>
            <person name="Nguyen H.N."/>
            <person name="Antonov A.S."/>
            <person name="Avdyusheva E.F."/>
            <person name="Victorov D.V."/>
        </authorList>
    </citation>
    <scope>NUCLEOTIDE SEQUENCE [LARGE SCALE GENOMIC DNA]</scope>
    <source>
        <strain evidence="1 2">PT02</strain>
    </source>
</reference>
<evidence type="ECO:0000313" key="2">
    <source>
        <dbReference type="Proteomes" id="UP000248899"/>
    </source>
</evidence>
<gene>
    <name evidence="1" type="ORF">DPR02_22060</name>
</gene>
<name>A0AAQ0FBT9_BURCE</name>
<dbReference type="RefSeq" id="WP_111941023.1">
    <property type="nucleotide sequence ID" value="NZ_QLUZ01000013.1"/>
</dbReference>
<evidence type="ECO:0008006" key="3">
    <source>
        <dbReference type="Google" id="ProtNLM"/>
    </source>
</evidence>
<sequence length="226" mass="24785">MAAKTCIICGGGAGSHEHVFPAALGGRRTNKGIYCTPHNNGFGRHVAELQKQLLMFNAILKVRPDRHDAPRAFAFSDKNGDHFSILGQSIETAAPPSINDLGLSSGETAALKFNSKEQFEDWKETQRKNGWDVQVSGDFGKPQQRLFAATVSVSLRFGGHAALQAVGYLALTFFAQYFPDVARSAGLDPFKNFLALDFSKDEAKWKSNLVWWDGRNVDDVVGKKPV</sequence>
<dbReference type="Proteomes" id="UP000248899">
    <property type="component" value="Unassembled WGS sequence"/>
</dbReference>
<protein>
    <recommendedName>
        <fullName evidence="3">HNH endonuclease</fullName>
    </recommendedName>
</protein>
<dbReference type="EMBL" id="QLUZ01000013">
    <property type="protein sequence ID" value="RAQ06495.1"/>
    <property type="molecule type" value="Genomic_DNA"/>
</dbReference>